<organism evidence="1 2">
    <name type="scientific">Paramuricea clavata</name>
    <name type="common">Red gorgonian</name>
    <name type="synonym">Violescent sea-whip</name>
    <dbReference type="NCBI Taxonomy" id="317549"/>
    <lineage>
        <taxon>Eukaryota</taxon>
        <taxon>Metazoa</taxon>
        <taxon>Cnidaria</taxon>
        <taxon>Anthozoa</taxon>
        <taxon>Octocorallia</taxon>
        <taxon>Malacalcyonacea</taxon>
        <taxon>Plexauridae</taxon>
        <taxon>Paramuricea</taxon>
    </lineage>
</organism>
<dbReference type="OrthoDB" id="5974747at2759"/>
<gene>
    <name evidence="1" type="ORF">PACLA_8A014665</name>
</gene>
<dbReference type="AlphaFoldDB" id="A0A7D9LRZ8"/>
<sequence length="135" mass="15378">MSGVQSMKGRPLENLKELKADDLKRIIALQHRELLAKDERLKGVEDLTRICNELEEKRQGLETRADNYETALRRAEARIAYLNKKLGPQTTFEIDVINPGISRKDFDAVTKENIQLKEALEHIVPTELGGKDIVI</sequence>
<dbReference type="EMBL" id="CACRXK020023775">
    <property type="protein sequence ID" value="CAB4038079.1"/>
    <property type="molecule type" value="Genomic_DNA"/>
</dbReference>
<comment type="caution">
    <text evidence="1">The sequence shown here is derived from an EMBL/GenBank/DDBJ whole genome shotgun (WGS) entry which is preliminary data.</text>
</comment>
<proteinExistence type="predicted"/>
<reference evidence="1" key="1">
    <citation type="submission" date="2020-04" db="EMBL/GenBank/DDBJ databases">
        <authorList>
            <person name="Alioto T."/>
            <person name="Alioto T."/>
            <person name="Gomez Garrido J."/>
        </authorList>
    </citation>
    <scope>NUCLEOTIDE SEQUENCE</scope>
    <source>
        <strain evidence="1">A484AB</strain>
    </source>
</reference>
<evidence type="ECO:0000313" key="1">
    <source>
        <dbReference type="EMBL" id="CAB4038079.1"/>
    </source>
</evidence>
<accession>A0A7D9LRZ8</accession>
<name>A0A7D9LRZ8_PARCT</name>
<dbReference type="Proteomes" id="UP001152795">
    <property type="component" value="Unassembled WGS sequence"/>
</dbReference>
<protein>
    <submittedName>
        <fullName evidence="1">Uncharacterized protein</fullName>
    </submittedName>
</protein>
<feature type="non-terminal residue" evidence="1">
    <location>
        <position position="135"/>
    </location>
</feature>
<keyword evidence="2" id="KW-1185">Reference proteome</keyword>
<evidence type="ECO:0000313" key="2">
    <source>
        <dbReference type="Proteomes" id="UP001152795"/>
    </source>
</evidence>